<evidence type="ECO:0000256" key="8">
    <source>
        <dbReference type="PROSITE-ProRule" id="PRU00103"/>
    </source>
</evidence>
<dbReference type="Pfam" id="PF23243">
    <property type="entry name" value="HEAT_HEATR1"/>
    <property type="match status" value="1"/>
</dbReference>
<feature type="domain" description="BP28 C-terminal" evidence="10">
    <location>
        <begin position="1852"/>
        <end position="2008"/>
    </location>
</feature>
<dbReference type="GO" id="GO:0034455">
    <property type="term" value="C:t-UTP complex"/>
    <property type="evidence" value="ECO:0007669"/>
    <property type="project" value="TreeGrafter"/>
</dbReference>
<dbReference type="InterPro" id="IPR011989">
    <property type="entry name" value="ARM-like"/>
</dbReference>
<dbReference type="Pfam" id="PF08146">
    <property type="entry name" value="BP28CT"/>
    <property type="match status" value="1"/>
</dbReference>
<dbReference type="GO" id="GO:0030515">
    <property type="term" value="F:snoRNA binding"/>
    <property type="evidence" value="ECO:0007669"/>
    <property type="project" value="TreeGrafter"/>
</dbReference>
<keyword evidence="6 9" id="KW-0539">Nucleus</keyword>
<evidence type="ECO:0000256" key="2">
    <source>
        <dbReference type="ARBA" id="ARBA00010559"/>
    </source>
</evidence>
<evidence type="ECO:0000256" key="5">
    <source>
        <dbReference type="ARBA" id="ARBA00022552"/>
    </source>
</evidence>
<dbReference type="Proteomes" id="UP000053890">
    <property type="component" value="Unassembled WGS sequence"/>
</dbReference>
<dbReference type="GO" id="GO:0000462">
    <property type="term" value="P:maturation of SSU-rRNA from tricistronic rRNA transcript (SSU-rRNA, 5.8S rRNA, LSU-rRNA)"/>
    <property type="evidence" value="ECO:0007669"/>
    <property type="project" value="TreeGrafter"/>
</dbReference>
<protein>
    <recommendedName>
        <fullName evidence="3 9">U3 small nucleolar RNA-associated protein 10</fullName>
    </recommendedName>
</protein>
<evidence type="ECO:0000313" key="12">
    <source>
        <dbReference type="Proteomes" id="UP000053890"/>
    </source>
</evidence>
<dbReference type="OMA" id="NDVMWKQ"/>
<comment type="function">
    <text evidence="9">Involved in nucleolar processing of pre-18S ribosomal RNA.</text>
</comment>
<dbReference type="Gene3D" id="1.25.10.10">
    <property type="entry name" value="Leucine-rich Repeat Variant"/>
    <property type="match status" value="1"/>
</dbReference>
<dbReference type="InterPro" id="IPR012954">
    <property type="entry name" value="BP28_C_dom"/>
</dbReference>
<dbReference type="GO" id="GO:0045943">
    <property type="term" value="P:positive regulation of transcription by RNA polymerase I"/>
    <property type="evidence" value="ECO:0007669"/>
    <property type="project" value="TreeGrafter"/>
</dbReference>
<feature type="repeat" description="HEAT" evidence="8">
    <location>
        <begin position="906"/>
        <end position="943"/>
    </location>
</feature>
<dbReference type="SMART" id="SM01036">
    <property type="entry name" value="BP28CT"/>
    <property type="match status" value="1"/>
</dbReference>
<name>A0A0P9EF57_RHOGW</name>
<evidence type="ECO:0000256" key="6">
    <source>
        <dbReference type="ARBA" id="ARBA00023242"/>
    </source>
</evidence>
<evidence type="ECO:0000259" key="10">
    <source>
        <dbReference type="SMART" id="SM01036"/>
    </source>
</evidence>
<proteinExistence type="inferred from homology"/>
<evidence type="ECO:0000256" key="1">
    <source>
        <dbReference type="ARBA" id="ARBA00004604"/>
    </source>
</evidence>
<keyword evidence="12" id="KW-1185">Reference proteome</keyword>
<reference evidence="11 12" key="1">
    <citation type="journal article" date="2015" name="Front. Microbiol.">
        <title>Genome sequence of the plant growth promoting endophytic yeast Rhodotorula graminis WP1.</title>
        <authorList>
            <person name="Firrincieli A."/>
            <person name="Otillar R."/>
            <person name="Salamov A."/>
            <person name="Schmutz J."/>
            <person name="Khan Z."/>
            <person name="Redman R.S."/>
            <person name="Fleck N.D."/>
            <person name="Lindquist E."/>
            <person name="Grigoriev I.V."/>
            <person name="Doty S.L."/>
        </authorList>
    </citation>
    <scope>NUCLEOTIDE SEQUENCE [LARGE SCALE GENOMIC DNA]</scope>
    <source>
        <strain evidence="11 12">WP1</strain>
    </source>
</reference>
<keyword evidence="7 9" id="KW-0687">Ribonucleoprotein</keyword>
<dbReference type="GeneID" id="28978662"/>
<dbReference type="InterPro" id="IPR016024">
    <property type="entry name" value="ARM-type_fold"/>
</dbReference>
<dbReference type="SUPFAM" id="SSF48371">
    <property type="entry name" value="ARM repeat"/>
    <property type="match status" value="1"/>
</dbReference>
<dbReference type="EMBL" id="KQ474089">
    <property type="protein sequence ID" value="KPV72010.1"/>
    <property type="molecule type" value="Genomic_DNA"/>
</dbReference>
<evidence type="ECO:0000256" key="9">
    <source>
        <dbReference type="RuleBase" id="RU367065"/>
    </source>
</evidence>
<comment type="subunit">
    <text evidence="9">Component of the ribosomal small subunit (SSU) processome.</text>
</comment>
<dbReference type="STRING" id="578459.A0A0P9EF57"/>
<sequence length="2141" mass="228667">MSSLAAQLQARQTVDSARLSSTRALKNIPSFIYTSRHASTLTTADLHSIAANAWDQLSALDPFFGLHFKEILGEQAKSLDRTGLTKDENDKVGRSVDKVLRALGKHMLLKPAGVVLEWLVRRFRVQDFNVPGLIALLLPYHNTPHFPSALNLVAESTMAGTAFAGLLPAKKSLAPIDLTAIVDLLPPFDAAPTARPLLDFVLHLPLSYLENGEVPHRALTAFWLQSVASYLDRAGTRLPDGERAAVLSTVLEVLRTARAHPDTLIASYILVARFAMHNPFDAETLRVVLKGVVSNRARTHVADDETDAALVTTLVVISQLGEDEVAVPEGKKFLGNSGWKSLLRTAKLDELVIQLSNQYDASRFLKPFLQTLAQEALTSEDCLALLSSTLIPRPSASLDSDALVTLPEPIISHLLASCFAAIIRTPTASPSKLVKPMAQVYQRYPAVWATQSKLATSRARQSGDKESLPRVLQAMNAVLGGEALSSDHAAAAALVLSASAPDVAIRVSALRDVLENADAIVEQGNAGFVHDTLIARLAEAEKDVASVLFAKEHHAVLEAHVSPDEVLAAVVPAVASSHKEDYLAVVLPYLAGRFVQQHPSHANDVVEDVFWPRLLVAKADPRTRLAAFKALKGSELEKMHVWLKGVSAALPHSVEDVSPAAADKVVEVVAKNMAGASSEAVDAAVAFLLAQVASAQGEPLALALLVALRLAGKLEKSRRVQFVVAVVDVLKVQQMGLDGLVAASPEHAADLLDAGNSSVVATSVQNAAFAKPTADKTQQHLRAALLVGALKAVHPLKEASWTWLAPTPAPVEVAYRDLCFAAYRLAHAHSASPASSALAASILETLFGALVTDDAVAFLASIYAAPPSTVSVELRLAALRDAAAFVEVLAAATASPKGKLVDWQVVVPSLIVALADGDKRVRAEALRALDAVRLTLSAKSSSAAKVGVVHGRDKFYGPTATPTALKYLDAPDVSAYVDKVLASRTELTLSPTHLATLHASLLDVPSPADSPTKETRKRKAALSFRAATYLASHVAAWQSSLVARTRLLAALEGVKDRDKAAALVALVQEAVDAPVDAHGAAEEYDTLVEYARLVLQPFDGAQRKWLEDAGAVDSLVAAFETQDSTGLRAVLRKEALRLVAKSVFSTVRGETRLELFKRLVKLAVSSDARVASDVLACIRAAKPDGETVTLFLNEVRNTLAPPTAKGAKRGRTSIAVGAASTASRTERLPELVVVLESVEFGTVPASHGLLLGLFDLLATLVELPSTAGQTDVSYPGQLILGALARVVENVQPSSGVSAHSIRMAPVLDFMRSSINPQTYSQSLLLLSQLGPLVPDQLVHNVMPIFTFMGANVLQRDDAYSLRVVDQTLDNIVPALVQAMEKKTAGDRDSLLAELRELLRAFTDAAAHVPRHRRINLFTRLVETLGAKQFLSAVAMLLVDKAGNKSSDAAALPLALVEHFDVATQLSAYLQVVDELQQVVALVPSFLEPAPATAVVAAGEDPVAPTQAKQQALALLNFVAFALETKQLVSKVDAARTATVASAVDISLTELVRALLDLSTATSDSFPAEDRADLVEGADYVVHATVALMSTRTFADALLWLLELADPSIKPRAFALLRARLPHVKPARRADLSVAVVAVVDKVHDVLVASADSLEAAAADDISGALETLDAVADSVFPDEDAALAKTVPALIDIAGDDHRDDKTRAAAFAVLTKLSNRLGPRLIPLVSKLVNFALEVLKSQARAGAAGASALISGAYSTLEGLFSSVPTFIGGQLDKVFAAALSPELMSLSRVKGASAAKARAALLSTAAKKLPAKALYPAIIRLHASLDGKEREPLVGLLDLLNRTLRYGKTADVGSNYRAIFKLFLGVFDLRRVHAAELDDDDVVAIEDNALGAFVQFILKLNEQLFRPLFLRTYDWAVIDLAEAGDAQSTSIADPGLVARRTVLYKVVDRLLGQLRSIFVPYFSFMLDQTVELLDAAAKGDVRDPDLWQAVASALAKSFEYDESGFWSAQRLAKLSGPLARQLEAPSSLFPVASLLPLLSSFGELVAAHESHLKQLNGHVLHLTRSDDVRVKRNAVDALDALWQAVGDDMLALVPETTPFLAEAREETEGGVEAATRRLIKRIEEHLGEDLDQYLDTTN</sequence>
<dbReference type="InterPro" id="IPR022125">
    <property type="entry name" value="U3snoRNP10_N"/>
</dbReference>
<dbReference type="OrthoDB" id="31183at2759"/>
<dbReference type="InterPro" id="IPR056473">
    <property type="entry name" value="HEAT_Utp10/HEAT1"/>
</dbReference>
<keyword evidence="5 9" id="KW-0698">rRNA processing</keyword>
<accession>A0A0P9EF57</accession>
<dbReference type="InterPro" id="IPR040191">
    <property type="entry name" value="UTP10"/>
</dbReference>
<dbReference type="Pfam" id="PF12397">
    <property type="entry name" value="U3snoRNP10"/>
    <property type="match status" value="1"/>
</dbReference>
<dbReference type="GO" id="GO:0030686">
    <property type="term" value="C:90S preribosome"/>
    <property type="evidence" value="ECO:0007669"/>
    <property type="project" value="TreeGrafter"/>
</dbReference>
<dbReference type="RefSeq" id="XP_018268059.1">
    <property type="nucleotide sequence ID" value="XM_018418214.1"/>
</dbReference>
<gene>
    <name evidence="11" type="ORF">RHOBADRAFT_56147</name>
</gene>
<dbReference type="PROSITE" id="PS50077">
    <property type="entry name" value="HEAT_REPEAT"/>
    <property type="match status" value="1"/>
</dbReference>
<evidence type="ECO:0000313" key="11">
    <source>
        <dbReference type="EMBL" id="KPV72010.1"/>
    </source>
</evidence>
<dbReference type="PANTHER" id="PTHR13457">
    <property type="entry name" value="BAP28"/>
    <property type="match status" value="1"/>
</dbReference>
<comment type="subcellular location">
    <subcellularLocation>
        <location evidence="1 9">Nucleus</location>
        <location evidence="1 9">Nucleolus</location>
    </subcellularLocation>
</comment>
<dbReference type="InterPro" id="IPR021133">
    <property type="entry name" value="HEAT_type_2"/>
</dbReference>
<dbReference type="GO" id="GO:0032040">
    <property type="term" value="C:small-subunit processome"/>
    <property type="evidence" value="ECO:0007669"/>
    <property type="project" value="TreeGrafter"/>
</dbReference>
<keyword evidence="4 9" id="KW-0690">Ribosome biogenesis</keyword>
<comment type="similarity">
    <text evidence="2 9">Belongs to the HEATR1/UTP10 family.</text>
</comment>
<dbReference type="PANTHER" id="PTHR13457:SF1">
    <property type="entry name" value="HEAT REPEAT-CONTAINING PROTEIN 1"/>
    <property type="match status" value="1"/>
</dbReference>
<evidence type="ECO:0000256" key="3">
    <source>
        <dbReference type="ARBA" id="ARBA00015399"/>
    </source>
</evidence>
<evidence type="ECO:0000256" key="7">
    <source>
        <dbReference type="ARBA" id="ARBA00023274"/>
    </source>
</evidence>
<organism evidence="11 12">
    <name type="scientific">Rhodotorula graminis (strain WP1)</name>
    <dbReference type="NCBI Taxonomy" id="578459"/>
    <lineage>
        <taxon>Eukaryota</taxon>
        <taxon>Fungi</taxon>
        <taxon>Dikarya</taxon>
        <taxon>Basidiomycota</taxon>
        <taxon>Pucciniomycotina</taxon>
        <taxon>Microbotryomycetes</taxon>
        <taxon>Sporidiobolales</taxon>
        <taxon>Sporidiobolaceae</taxon>
        <taxon>Rhodotorula</taxon>
    </lineage>
</organism>
<evidence type="ECO:0000256" key="4">
    <source>
        <dbReference type="ARBA" id="ARBA00022517"/>
    </source>
</evidence>